<accession>A0ABT4A241</accession>
<dbReference type="Proteomes" id="UP001207654">
    <property type="component" value="Unassembled WGS sequence"/>
</dbReference>
<dbReference type="Gene3D" id="2.30.40.10">
    <property type="entry name" value="Urease, subunit C, domain 1"/>
    <property type="match status" value="1"/>
</dbReference>
<protein>
    <submittedName>
        <fullName evidence="2">Amidohydrolase family protein</fullName>
    </submittedName>
</protein>
<name>A0ABT4A241_9BACT</name>
<dbReference type="InterPro" id="IPR032466">
    <property type="entry name" value="Metal_Hydrolase"/>
</dbReference>
<comment type="caution">
    <text evidence="2">The sequence shown here is derived from an EMBL/GenBank/DDBJ whole genome shotgun (WGS) entry which is preliminary data.</text>
</comment>
<evidence type="ECO:0000313" key="3">
    <source>
        <dbReference type="Proteomes" id="UP001207654"/>
    </source>
</evidence>
<feature type="domain" description="Amidohydrolase 3" evidence="1">
    <location>
        <begin position="46"/>
        <end position="94"/>
    </location>
</feature>
<dbReference type="EMBL" id="JAPNKA010000001">
    <property type="protein sequence ID" value="MCY1075334.1"/>
    <property type="molecule type" value="Genomic_DNA"/>
</dbReference>
<dbReference type="Gene3D" id="3.30.1490.130">
    <property type="entry name" value="D-aminoacylase. Domain 3"/>
    <property type="match status" value="1"/>
</dbReference>
<evidence type="ECO:0000259" key="1">
    <source>
        <dbReference type="Pfam" id="PF07969"/>
    </source>
</evidence>
<dbReference type="SUPFAM" id="SSF51556">
    <property type="entry name" value="Metallo-dependent hydrolases"/>
    <property type="match status" value="1"/>
</dbReference>
<dbReference type="InterPro" id="IPR011059">
    <property type="entry name" value="Metal-dep_hydrolase_composite"/>
</dbReference>
<organism evidence="2 3">
    <name type="scientific">Archangium lansingense</name>
    <dbReference type="NCBI Taxonomy" id="2995310"/>
    <lineage>
        <taxon>Bacteria</taxon>
        <taxon>Pseudomonadati</taxon>
        <taxon>Myxococcota</taxon>
        <taxon>Myxococcia</taxon>
        <taxon>Myxococcales</taxon>
        <taxon>Cystobacterineae</taxon>
        <taxon>Archangiaceae</taxon>
        <taxon>Archangium</taxon>
    </lineage>
</organism>
<dbReference type="InterPro" id="IPR013108">
    <property type="entry name" value="Amidohydro_3"/>
</dbReference>
<dbReference type="SUPFAM" id="SSF51338">
    <property type="entry name" value="Composite domain of metallo-dependent hydrolases"/>
    <property type="match status" value="1"/>
</dbReference>
<dbReference type="InterPro" id="IPR050378">
    <property type="entry name" value="Metallo-dep_Hydrolases_sf"/>
</dbReference>
<reference evidence="2 3" key="1">
    <citation type="submission" date="2022-11" db="EMBL/GenBank/DDBJ databases">
        <title>Minimal conservation of predation-associated metabolite biosynthetic gene clusters underscores biosynthetic potential of Myxococcota including descriptions for ten novel species: Archangium lansinium sp. nov., Myxococcus landrumus sp. nov., Nannocystis bai.</title>
        <authorList>
            <person name="Ahearne A."/>
            <person name="Stevens C."/>
            <person name="Phillips K."/>
        </authorList>
    </citation>
    <scope>NUCLEOTIDE SEQUENCE [LARGE SCALE GENOMIC DNA]</scope>
    <source>
        <strain evidence="2 3">MIWBW</strain>
    </source>
</reference>
<dbReference type="Pfam" id="PF07969">
    <property type="entry name" value="Amidohydro_3"/>
    <property type="match status" value="1"/>
</dbReference>
<gene>
    <name evidence="2" type="ORF">OV287_12590</name>
</gene>
<dbReference type="InterPro" id="IPR023100">
    <property type="entry name" value="D-aminoacylase_insert_dom_sf"/>
</dbReference>
<proteinExistence type="predicted"/>
<dbReference type="PANTHER" id="PTHR11647:SF1">
    <property type="entry name" value="COLLAPSIN RESPONSE MEDIATOR PROTEIN"/>
    <property type="match status" value="1"/>
</dbReference>
<evidence type="ECO:0000313" key="2">
    <source>
        <dbReference type="EMBL" id="MCY1075334.1"/>
    </source>
</evidence>
<dbReference type="PANTHER" id="PTHR11647">
    <property type="entry name" value="HYDRANTOINASE/DIHYDROPYRIMIDINASE FAMILY MEMBER"/>
    <property type="match status" value="1"/>
</dbReference>
<keyword evidence="3" id="KW-1185">Reference proteome</keyword>
<dbReference type="Gene3D" id="3.20.20.140">
    <property type="entry name" value="Metal-dependent hydrolases"/>
    <property type="match status" value="2"/>
</dbReference>
<dbReference type="RefSeq" id="WP_267534272.1">
    <property type="nucleotide sequence ID" value="NZ_JAPNKA010000001.1"/>
</dbReference>
<sequence length="583" mass="65153">MDELVISNGLFFDGHGNPPRVRHLGIRDGRVRTISESPLPAGPDTRVIDATGRWVMPGFIDLHTHYDAEVELAPSLSESVRHGVTSVMVGSCSLSLAVGTPEDLADQFCRVEAIPYDTVRSLLERKKDWETLGEYFTHLDGMPLGPNVGSFVGHSAIRAHVMGLERSLDPAVKPSSEELARMEALLREGLDEGYAGLSIMTLPWDKIGGSRSIRSRPLPSTFASWSEYRRFTRILRERRRVFQGVPNITTKVNVLLFLWESVGLLRQPLKTTVISMMDTRATRGLHRLIGLASRFFNRVLKADFRWQALPEIFDLWSDGIDLVVFEEFGAGAAALHLQDAVERKRLLEDAKYRAWFKRQWKSKLLPKVFHRDFNQSRVLKAPDATLVGRSFADIAQERGQNVVDTFLDLVARYGPELRWYTVMANDRPRELESIVSHPDVLIGFSDAGAHLRNMAHYNFPLRMLRLVREAEQRGEPVMPMERAVHRLTGEIADWLGLDAGTLAPGRRADVVVLDPERLSEGLDVPQESSMEGFDGFVRLVNQNGGAVETVLINGRLAVDGGVPTPALGRERGFGRVLRVGSGA</sequence>